<reference evidence="1 2" key="1">
    <citation type="submission" date="2018-06" db="EMBL/GenBank/DDBJ databases">
        <title>Genomic Encyclopedia of Archaeal and Bacterial Type Strains, Phase II (KMG-II): from individual species to whole genera.</title>
        <authorList>
            <person name="Goeker M."/>
        </authorList>
    </citation>
    <scope>NUCLEOTIDE SEQUENCE [LARGE SCALE GENOMIC DNA]</scope>
    <source>
        <strain evidence="1 2">DSM 23857</strain>
    </source>
</reference>
<dbReference type="RefSeq" id="WP_111597941.1">
    <property type="nucleotide sequence ID" value="NZ_QLLL01000004.1"/>
</dbReference>
<dbReference type="EMBL" id="QLLL01000004">
    <property type="protein sequence ID" value="RAJ05344.1"/>
    <property type="molecule type" value="Genomic_DNA"/>
</dbReference>
<evidence type="ECO:0000313" key="1">
    <source>
        <dbReference type="EMBL" id="RAJ05344.1"/>
    </source>
</evidence>
<keyword evidence="2" id="KW-1185">Reference proteome</keyword>
<proteinExistence type="predicted"/>
<name>A0A327QNS2_9BACT</name>
<sequence>MIKGTVTVNYTLLPQAKHVVASPACAARVEYELIPKAGEATLVCDVFFDEATLSGNNGFMNKRFFIHHKHASPGQPILWRGFENVAHDDEYQLLCLIEIEINKSLVSR</sequence>
<comment type="caution">
    <text evidence="1">The sequence shown here is derived from an EMBL/GenBank/DDBJ whole genome shotgun (WGS) entry which is preliminary data.</text>
</comment>
<dbReference type="Proteomes" id="UP000249547">
    <property type="component" value="Unassembled WGS sequence"/>
</dbReference>
<organism evidence="1 2">
    <name type="scientific">Chitinophaga skermanii</name>
    <dbReference type="NCBI Taxonomy" id="331697"/>
    <lineage>
        <taxon>Bacteria</taxon>
        <taxon>Pseudomonadati</taxon>
        <taxon>Bacteroidota</taxon>
        <taxon>Chitinophagia</taxon>
        <taxon>Chitinophagales</taxon>
        <taxon>Chitinophagaceae</taxon>
        <taxon>Chitinophaga</taxon>
    </lineage>
</organism>
<accession>A0A327QNS2</accession>
<protein>
    <submittedName>
        <fullName evidence="1">Uncharacterized protein</fullName>
    </submittedName>
</protein>
<gene>
    <name evidence="1" type="ORF">LX64_02501</name>
</gene>
<evidence type="ECO:0000313" key="2">
    <source>
        <dbReference type="Proteomes" id="UP000249547"/>
    </source>
</evidence>
<dbReference type="AlphaFoldDB" id="A0A327QNS2"/>